<dbReference type="RefSeq" id="WP_095350574.1">
    <property type="nucleotide sequence ID" value="NZ_NCXK01000060.1"/>
</dbReference>
<dbReference type="OrthoDB" id="7259981at2"/>
<evidence type="ECO:0000313" key="2">
    <source>
        <dbReference type="EMBL" id="PAK75158.1"/>
    </source>
</evidence>
<proteinExistence type="predicted"/>
<dbReference type="AlphaFoldDB" id="A0A269XPM6"/>
<sequence>MSEIKTMLEQMDRYNRLKRESQTEDRATVMAALKACGITKVVIRYDGYGDSGGVEDCQVEGGQGQESLSVPMQTKLVDWSSAETTSHTAPLREVLETLAMQYVDVEHSGWENNEGGAGNVAFDPIADKITVSHTENYISYEDFMHTY</sequence>
<name>A0A269XPM6_9PROT</name>
<protein>
    <recommendedName>
        <fullName evidence="1">DUF6878 domain-containing protein</fullName>
    </recommendedName>
</protein>
<dbReference type="InterPro" id="IPR049243">
    <property type="entry name" value="DUF6878"/>
</dbReference>
<feature type="domain" description="DUF6878" evidence="1">
    <location>
        <begin position="23"/>
        <end position="147"/>
    </location>
</feature>
<comment type="caution">
    <text evidence="2">The sequence shown here is derived from an EMBL/GenBank/DDBJ whole genome shotgun (WGS) entry which is preliminary data.</text>
</comment>
<evidence type="ECO:0000259" key="1">
    <source>
        <dbReference type="Pfam" id="PF21798"/>
    </source>
</evidence>
<gene>
    <name evidence="2" type="ORF">B8X00_13650</name>
</gene>
<dbReference type="EMBL" id="NCXK01000060">
    <property type="protein sequence ID" value="PAK75158.1"/>
    <property type="molecule type" value="Genomic_DNA"/>
</dbReference>
<organism evidence="2 3">
    <name type="scientific">Acetobacter fabarum</name>
    <dbReference type="NCBI Taxonomy" id="483199"/>
    <lineage>
        <taxon>Bacteria</taxon>
        <taxon>Pseudomonadati</taxon>
        <taxon>Pseudomonadota</taxon>
        <taxon>Alphaproteobacteria</taxon>
        <taxon>Acetobacterales</taxon>
        <taxon>Acetobacteraceae</taxon>
        <taxon>Acetobacter</taxon>
    </lineage>
</organism>
<dbReference type="Proteomes" id="UP000216151">
    <property type="component" value="Unassembled WGS sequence"/>
</dbReference>
<keyword evidence="3" id="KW-1185">Reference proteome</keyword>
<accession>A0A269XPM6</accession>
<dbReference type="Pfam" id="PF21798">
    <property type="entry name" value="DUF6878"/>
    <property type="match status" value="1"/>
</dbReference>
<reference evidence="2 3" key="1">
    <citation type="submission" date="2017-04" db="EMBL/GenBank/DDBJ databases">
        <title>Kefir bacterial isolates.</title>
        <authorList>
            <person name="Kim Y."/>
            <person name="Blasche S."/>
            <person name="Patil K.R."/>
        </authorList>
    </citation>
    <scope>NUCLEOTIDE SEQUENCE [LARGE SCALE GENOMIC DNA]</scope>
    <source>
        <strain evidence="2 3">KR</strain>
    </source>
</reference>
<evidence type="ECO:0000313" key="3">
    <source>
        <dbReference type="Proteomes" id="UP000216151"/>
    </source>
</evidence>